<reference evidence="1 2" key="1">
    <citation type="submission" date="2020-08" db="EMBL/GenBank/DDBJ databases">
        <title>Sequencing the genomes of 1000 actinobacteria strains.</title>
        <authorList>
            <person name="Klenk H.-P."/>
        </authorList>
    </citation>
    <scope>NUCLEOTIDE SEQUENCE [LARGE SCALE GENOMIC DNA]</scope>
    <source>
        <strain evidence="1 2">DSM 44786</strain>
    </source>
</reference>
<dbReference type="RefSeq" id="WP_184920546.1">
    <property type="nucleotide sequence ID" value="NZ_JACHJR010000001.1"/>
</dbReference>
<protein>
    <submittedName>
        <fullName evidence="1">Uncharacterized protein</fullName>
    </submittedName>
</protein>
<evidence type="ECO:0000313" key="1">
    <source>
        <dbReference type="EMBL" id="MBB4949878.1"/>
    </source>
</evidence>
<sequence>MPDVFDRIHRYVEKVLGNEPVCVHAQDIQDCSVKQHPDYRTFRKSAVPSGIKLTSGTRSHLWESMVALGRLCDMDNDDRWSMVVLDCISPVLRAKSWKISRDFHTDREEVQSDMAEAAIITWTETAQGFPPKTVRGAMVKSAFSAAYDRAKVTMRETSRFDMESLRLPAAPSKLSARGGVPFIRVTDAQSPEMAAVIRGEQYGSWFYEHNYMDRTMALHESVRSGHFSGGLFSAPGEEAAARGITSDRNRCYRVSDLLPAFIGVQEAAAAMGITEAAARRAIGDGSFPCPVTTMGRTYSISVRALMRGLNIPDSLIHPDDVENGAAYAAGLLDGVDLSEVPQGLDCPER</sequence>
<dbReference type="EMBL" id="JACHJR010000001">
    <property type="protein sequence ID" value="MBB4949878.1"/>
    <property type="molecule type" value="Genomic_DNA"/>
</dbReference>
<dbReference type="AlphaFoldDB" id="A0A7W7SG59"/>
<name>A0A7W7SG59_9ACTN</name>
<dbReference type="Proteomes" id="UP000573327">
    <property type="component" value="Unassembled WGS sequence"/>
</dbReference>
<comment type="caution">
    <text evidence="1">The sequence shown here is derived from an EMBL/GenBank/DDBJ whole genome shotgun (WGS) entry which is preliminary data.</text>
</comment>
<evidence type="ECO:0000313" key="2">
    <source>
        <dbReference type="Proteomes" id="UP000573327"/>
    </source>
</evidence>
<gene>
    <name evidence="1" type="ORF">F4556_005413</name>
</gene>
<keyword evidence="2" id="KW-1185">Reference proteome</keyword>
<organism evidence="1 2">
    <name type="scientific">Kitasatospora gansuensis</name>
    <dbReference type="NCBI Taxonomy" id="258050"/>
    <lineage>
        <taxon>Bacteria</taxon>
        <taxon>Bacillati</taxon>
        <taxon>Actinomycetota</taxon>
        <taxon>Actinomycetes</taxon>
        <taxon>Kitasatosporales</taxon>
        <taxon>Streptomycetaceae</taxon>
        <taxon>Kitasatospora</taxon>
    </lineage>
</organism>
<proteinExistence type="predicted"/>
<accession>A0A7W7SG59</accession>